<organism evidence="2">
    <name type="scientific">hydrothermal vent metagenome</name>
    <dbReference type="NCBI Taxonomy" id="652676"/>
    <lineage>
        <taxon>unclassified sequences</taxon>
        <taxon>metagenomes</taxon>
        <taxon>ecological metagenomes</taxon>
    </lineage>
</organism>
<dbReference type="Gene3D" id="3.40.50.12780">
    <property type="entry name" value="N-terminal domain of ligase-like"/>
    <property type="match status" value="1"/>
</dbReference>
<dbReference type="InterPro" id="IPR042099">
    <property type="entry name" value="ANL_N_sf"/>
</dbReference>
<dbReference type="InterPro" id="IPR032387">
    <property type="entry name" value="ACAS_N"/>
</dbReference>
<gene>
    <name evidence="2" type="ORF">MNBD_ALPHA01-442</name>
</gene>
<proteinExistence type="predicted"/>
<keyword evidence="2" id="KW-0436">Ligase</keyword>
<feature type="domain" description="Acetyl-coenzyme A synthetase N-terminal" evidence="1">
    <location>
        <begin position="24"/>
        <end position="73"/>
    </location>
</feature>
<evidence type="ECO:0000259" key="1">
    <source>
        <dbReference type="Pfam" id="PF16177"/>
    </source>
</evidence>
<dbReference type="EC" id="6.2.1.1" evidence="2"/>
<dbReference type="AlphaFoldDB" id="A0A3B0SH72"/>
<accession>A0A3B0SH72</accession>
<evidence type="ECO:0000313" key="2">
    <source>
        <dbReference type="EMBL" id="VAW05245.1"/>
    </source>
</evidence>
<name>A0A3B0SH72_9ZZZZ</name>
<protein>
    <submittedName>
        <fullName evidence="2">Acetyl-coenzyme A synthetase</fullName>
        <ecNumber evidence="2">6.2.1.1</ecNumber>
    </submittedName>
</protein>
<dbReference type="Pfam" id="PF16177">
    <property type="entry name" value="ACAS_N"/>
    <property type="match status" value="1"/>
</dbReference>
<dbReference type="EMBL" id="UOEJ01000208">
    <property type="protein sequence ID" value="VAW05245.1"/>
    <property type="molecule type" value="Genomic_DNA"/>
</dbReference>
<feature type="non-terminal residue" evidence="2">
    <location>
        <position position="73"/>
    </location>
</feature>
<sequence length="73" mass="8634">MTDIITYEVPADFAKSSHVDNDKYLALYQQSMDDPEKFWGEMGRRIDWIKPFAQVKDTSFAKDDLHINWYKDG</sequence>
<dbReference type="GO" id="GO:0003987">
    <property type="term" value="F:acetate-CoA ligase activity"/>
    <property type="evidence" value="ECO:0007669"/>
    <property type="project" value="UniProtKB-EC"/>
</dbReference>
<reference evidence="2" key="1">
    <citation type="submission" date="2018-06" db="EMBL/GenBank/DDBJ databases">
        <authorList>
            <person name="Zhirakovskaya E."/>
        </authorList>
    </citation>
    <scope>NUCLEOTIDE SEQUENCE</scope>
</reference>